<accession>A0A165K0U0</accession>
<sequence>MSPSRGNSSESPGLLLTFKALLERRLSNSTLRQLTISPADSVDFSSNDYLSLAPSPSFQSAFQKELAALQPTFPIGSTGSRLLDGNSSYAENLEREIAAFHNAPAALLFNSGFEANVGIFSCIPQPGDVIIYDEYIHASVHDGMRLSRAKSCKAFAHNSIADFRKVLQSFIDADPLLITGKSNVIIAVESVYSMDGDTCPLKEFVSSVESMLPAGNGYIIVDEAHSTGVFGQDGRGFVSALGMEDRIFARLHTFGKALACNGAAVLCPPLMKQYLVNYARSLIYTTSLSYPSLASIKAVYRLMKEGQINPLQSQLWATIRTFHSRLDALAKKSPPQLLRTFDEAPKSQILALLTSRPRSLAKYCQKHGYIVRAIVPPTVPAGAERVRVCLHASTTEEELEGLLQRIEEWVETKRLELEHPAEARPKAML</sequence>
<evidence type="ECO:0000256" key="4">
    <source>
        <dbReference type="ARBA" id="ARBA00022898"/>
    </source>
</evidence>
<gene>
    <name evidence="6" type="ORF">L228DRAFT_243393</name>
</gene>
<dbReference type="GO" id="GO:0030170">
    <property type="term" value="F:pyridoxal phosphate binding"/>
    <property type="evidence" value="ECO:0007669"/>
    <property type="project" value="InterPro"/>
</dbReference>
<dbReference type="InterPro" id="IPR004839">
    <property type="entry name" value="Aminotransferase_I/II_large"/>
</dbReference>
<name>A0A165K0U0_XYLHT</name>
<dbReference type="Gene3D" id="3.40.640.10">
    <property type="entry name" value="Type I PLP-dependent aspartate aminotransferase-like (Major domain)"/>
    <property type="match status" value="1"/>
</dbReference>
<dbReference type="InterPro" id="IPR015424">
    <property type="entry name" value="PyrdxlP-dep_Trfase"/>
</dbReference>
<evidence type="ECO:0000259" key="5">
    <source>
        <dbReference type="Pfam" id="PF00155"/>
    </source>
</evidence>
<comment type="similarity">
    <text evidence="2">Belongs to the class-II pyridoxal-phosphate-dependent aminotransferase family. BioF subfamily.</text>
</comment>
<keyword evidence="6" id="KW-0032">Aminotransferase</keyword>
<keyword evidence="4" id="KW-0663">Pyridoxal phosphate</keyword>
<evidence type="ECO:0000313" key="6">
    <source>
        <dbReference type="EMBL" id="KZF26863.1"/>
    </source>
</evidence>
<evidence type="ECO:0000256" key="1">
    <source>
        <dbReference type="ARBA" id="ARBA00001933"/>
    </source>
</evidence>
<dbReference type="PANTHER" id="PTHR13693:SF77">
    <property type="entry name" value="8-AMINO-7-OXONONANOATE SYNTHASE"/>
    <property type="match status" value="1"/>
</dbReference>
<dbReference type="PANTHER" id="PTHR13693">
    <property type="entry name" value="CLASS II AMINOTRANSFERASE/8-AMINO-7-OXONONANOATE SYNTHASE"/>
    <property type="match status" value="1"/>
</dbReference>
<dbReference type="SUPFAM" id="SSF53383">
    <property type="entry name" value="PLP-dependent transferases"/>
    <property type="match status" value="1"/>
</dbReference>
<reference evidence="6 7" key="1">
    <citation type="journal article" date="2016" name="Fungal Biol.">
        <title>The genome of Xylona heveae provides a window into fungal endophytism.</title>
        <authorList>
            <person name="Gazis R."/>
            <person name="Kuo A."/>
            <person name="Riley R."/>
            <person name="LaButti K."/>
            <person name="Lipzen A."/>
            <person name="Lin J."/>
            <person name="Amirebrahimi M."/>
            <person name="Hesse C.N."/>
            <person name="Spatafora J.W."/>
            <person name="Henrissat B."/>
            <person name="Hainaut M."/>
            <person name="Grigoriev I.V."/>
            <person name="Hibbett D.S."/>
        </authorList>
    </citation>
    <scope>NUCLEOTIDE SEQUENCE [LARGE SCALE GENOMIC DNA]</scope>
    <source>
        <strain evidence="6 7">TC161</strain>
    </source>
</reference>
<dbReference type="STRING" id="1328760.A0A165K0U0"/>
<dbReference type="InParanoid" id="A0A165K0U0"/>
<dbReference type="GO" id="GO:0008483">
    <property type="term" value="F:transaminase activity"/>
    <property type="evidence" value="ECO:0007669"/>
    <property type="project" value="UniProtKB-KW"/>
</dbReference>
<dbReference type="RefSeq" id="XP_018192418.1">
    <property type="nucleotide sequence ID" value="XM_018331680.1"/>
</dbReference>
<feature type="domain" description="Aminotransferase class I/classII large" evidence="5">
    <location>
        <begin position="40"/>
        <end position="406"/>
    </location>
</feature>
<evidence type="ECO:0000256" key="2">
    <source>
        <dbReference type="ARBA" id="ARBA00010008"/>
    </source>
</evidence>
<dbReference type="Proteomes" id="UP000076632">
    <property type="component" value="Unassembled WGS sequence"/>
</dbReference>
<evidence type="ECO:0000313" key="7">
    <source>
        <dbReference type="Proteomes" id="UP000076632"/>
    </source>
</evidence>
<dbReference type="OrthoDB" id="2382073at2759"/>
<dbReference type="InterPro" id="IPR015422">
    <property type="entry name" value="PyrdxlP-dep_Trfase_small"/>
</dbReference>
<dbReference type="Pfam" id="PF00155">
    <property type="entry name" value="Aminotran_1_2"/>
    <property type="match status" value="1"/>
</dbReference>
<dbReference type="GO" id="GO:0009102">
    <property type="term" value="P:biotin biosynthetic process"/>
    <property type="evidence" value="ECO:0007669"/>
    <property type="project" value="TreeGrafter"/>
</dbReference>
<keyword evidence="3 6" id="KW-0808">Transferase</keyword>
<protein>
    <submittedName>
        <fullName evidence="6">Aminotransferase</fullName>
    </submittedName>
</protein>
<evidence type="ECO:0000256" key="3">
    <source>
        <dbReference type="ARBA" id="ARBA00022679"/>
    </source>
</evidence>
<keyword evidence="7" id="KW-1185">Reference proteome</keyword>
<dbReference type="EMBL" id="KV407454">
    <property type="protein sequence ID" value="KZF26863.1"/>
    <property type="molecule type" value="Genomic_DNA"/>
</dbReference>
<dbReference type="OMA" id="GTHEYCD"/>
<proteinExistence type="inferred from homology"/>
<dbReference type="Gene3D" id="3.90.1150.10">
    <property type="entry name" value="Aspartate Aminotransferase, domain 1"/>
    <property type="match status" value="1"/>
</dbReference>
<organism evidence="6 7">
    <name type="scientific">Xylona heveae (strain CBS 132557 / TC161)</name>
    <dbReference type="NCBI Taxonomy" id="1328760"/>
    <lineage>
        <taxon>Eukaryota</taxon>
        <taxon>Fungi</taxon>
        <taxon>Dikarya</taxon>
        <taxon>Ascomycota</taxon>
        <taxon>Pezizomycotina</taxon>
        <taxon>Xylonomycetes</taxon>
        <taxon>Xylonales</taxon>
        <taxon>Xylonaceae</taxon>
        <taxon>Xylona</taxon>
    </lineage>
</organism>
<dbReference type="GeneID" id="28896817"/>
<dbReference type="InterPro" id="IPR015421">
    <property type="entry name" value="PyrdxlP-dep_Trfase_major"/>
</dbReference>
<dbReference type="InterPro" id="IPR050087">
    <property type="entry name" value="AON_synthase_class-II"/>
</dbReference>
<comment type="cofactor">
    <cofactor evidence="1">
        <name>pyridoxal 5'-phosphate</name>
        <dbReference type="ChEBI" id="CHEBI:597326"/>
    </cofactor>
</comment>
<dbReference type="AlphaFoldDB" id="A0A165K0U0"/>